<dbReference type="EMBL" id="MU003777">
    <property type="protein sequence ID" value="KAF2723304.1"/>
    <property type="molecule type" value="Genomic_DNA"/>
</dbReference>
<dbReference type="GO" id="GO:0005737">
    <property type="term" value="C:cytoplasm"/>
    <property type="evidence" value="ECO:0007669"/>
    <property type="project" value="TreeGrafter"/>
</dbReference>
<dbReference type="Proteomes" id="UP000799441">
    <property type="component" value="Unassembled WGS sequence"/>
</dbReference>
<evidence type="ECO:0008006" key="4">
    <source>
        <dbReference type="Google" id="ProtNLM"/>
    </source>
</evidence>
<feature type="compositionally biased region" description="Polar residues" evidence="1">
    <location>
        <begin position="38"/>
        <end position="60"/>
    </location>
</feature>
<sequence length="414" mass="45168">MAQPVSSKEANAVLNSPFSEPEPAAETGLNAHFGSTMAGINTSDSSTHTGRSNLLSNNPYSKIHGKSDSGPTTPPKKNKAREETHVRNVSGSSNRSKQGSPREGFPTYRAEAFGDFNDSPRRREGSSASRGSRQATPPSYDEAIGGPSTRPRRTSSLTARYPGDRSHEPLNIIRRDSRKADKSPHLKKRHLPGADRIDRLDPAVGGATYHHEGPYDAALLARNSSFESAPIAALEESNREALKATPAERIKDSLDKHIPLDGVAAIPPGVPDRLGRTYNYEEGTDMMREGVTDAGYKRWADKEYDPDDLKGQSEPSYSLDRALRAHKIDDNGIEMEDRAGISRDCHKAERKGLLDSRDPVAIAGDDAKYTDLQRANDTDAHAAPRRSGSLRHGVEGLKKRVGNAVHRRQGSRDD</sequence>
<name>A0A9P4QED5_9PEZI</name>
<keyword evidence="3" id="KW-1185">Reference proteome</keyword>
<evidence type="ECO:0000256" key="1">
    <source>
        <dbReference type="SAM" id="MobiDB-lite"/>
    </source>
</evidence>
<feature type="compositionally biased region" description="Basic and acidic residues" evidence="1">
    <location>
        <begin position="365"/>
        <end position="382"/>
    </location>
</feature>
<evidence type="ECO:0000313" key="3">
    <source>
        <dbReference type="Proteomes" id="UP000799441"/>
    </source>
</evidence>
<feature type="compositionally biased region" description="Polar residues" evidence="1">
    <location>
        <begin position="87"/>
        <end position="99"/>
    </location>
</feature>
<organism evidence="2 3">
    <name type="scientific">Polychaeton citri CBS 116435</name>
    <dbReference type="NCBI Taxonomy" id="1314669"/>
    <lineage>
        <taxon>Eukaryota</taxon>
        <taxon>Fungi</taxon>
        <taxon>Dikarya</taxon>
        <taxon>Ascomycota</taxon>
        <taxon>Pezizomycotina</taxon>
        <taxon>Dothideomycetes</taxon>
        <taxon>Dothideomycetidae</taxon>
        <taxon>Capnodiales</taxon>
        <taxon>Capnodiaceae</taxon>
        <taxon>Polychaeton</taxon>
    </lineage>
</organism>
<feature type="compositionally biased region" description="Basic residues" evidence="1">
    <location>
        <begin position="399"/>
        <end position="414"/>
    </location>
</feature>
<feature type="region of interest" description="Disordered" evidence="1">
    <location>
        <begin position="1"/>
        <end position="200"/>
    </location>
</feature>
<dbReference type="Pfam" id="PF08316">
    <property type="entry name" value="Pal1"/>
    <property type="match status" value="1"/>
</dbReference>
<feature type="region of interest" description="Disordered" evidence="1">
    <location>
        <begin position="350"/>
        <end position="414"/>
    </location>
</feature>
<dbReference type="PANTHER" id="PTHR28307:SF1">
    <property type="entry name" value="PAL1 CELL MORPHOLOGY PROTEIN"/>
    <property type="match status" value="1"/>
</dbReference>
<dbReference type="AlphaFoldDB" id="A0A9P4QED5"/>
<feature type="compositionally biased region" description="Polar residues" evidence="1">
    <location>
        <begin position="1"/>
        <end position="18"/>
    </location>
</feature>
<reference evidence="2" key="1">
    <citation type="journal article" date="2020" name="Stud. Mycol.">
        <title>101 Dothideomycetes genomes: a test case for predicting lifestyles and emergence of pathogens.</title>
        <authorList>
            <person name="Haridas S."/>
            <person name="Albert R."/>
            <person name="Binder M."/>
            <person name="Bloem J."/>
            <person name="Labutti K."/>
            <person name="Salamov A."/>
            <person name="Andreopoulos B."/>
            <person name="Baker S."/>
            <person name="Barry K."/>
            <person name="Bills G."/>
            <person name="Bluhm B."/>
            <person name="Cannon C."/>
            <person name="Castanera R."/>
            <person name="Culley D."/>
            <person name="Daum C."/>
            <person name="Ezra D."/>
            <person name="Gonzalez J."/>
            <person name="Henrissat B."/>
            <person name="Kuo A."/>
            <person name="Liang C."/>
            <person name="Lipzen A."/>
            <person name="Lutzoni F."/>
            <person name="Magnuson J."/>
            <person name="Mondo S."/>
            <person name="Nolan M."/>
            <person name="Ohm R."/>
            <person name="Pangilinan J."/>
            <person name="Park H.-J."/>
            <person name="Ramirez L."/>
            <person name="Alfaro M."/>
            <person name="Sun H."/>
            <person name="Tritt A."/>
            <person name="Yoshinaga Y."/>
            <person name="Zwiers L.-H."/>
            <person name="Turgeon B."/>
            <person name="Goodwin S."/>
            <person name="Spatafora J."/>
            <person name="Crous P."/>
            <person name="Grigoriev I."/>
        </authorList>
    </citation>
    <scope>NUCLEOTIDE SEQUENCE</scope>
    <source>
        <strain evidence="2">CBS 116435</strain>
    </source>
</reference>
<gene>
    <name evidence="2" type="ORF">K431DRAFT_283112</name>
</gene>
<dbReference type="OrthoDB" id="5389892at2759"/>
<feature type="compositionally biased region" description="Basic and acidic residues" evidence="1">
    <location>
        <begin position="162"/>
        <end position="184"/>
    </location>
</feature>
<dbReference type="PANTHER" id="PTHR28307">
    <property type="entry name" value="PROTEIN PAL1"/>
    <property type="match status" value="1"/>
</dbReference>
<proteinExistence type="predicted"/>
<comment type="caution">
    <text evidence="2">The sequence shown here is derived from an EMBL/GenBank/DDBJ whole genome shotgun (WGS) entry which is preliminary data.</text>
</comment>
<protein>
    <recommendedName>
        <fullName evidence="4">Pal1-domain-containing protein</fullName>
    </recommendedName>
</protein>
<evidence type="ECO:0000313" key="2">
    <source>
        <dbReference type="EMBL" id="KAF2723304.1"/>
    </source>
</evidence>
<accession>A0A9P4QED5</accession>
<dbReference type="InterPro" id="IPR013226">
    <property type="entry name" value="Pal1"/>
</dbReference>